<dbReference type="Proteomes" id="UP000187209">
    <property type="component" value="Unassembled WGS sequence"/>
</dbReference>
<dbReference type="OrthoDB" id="10255247at2759"/>
<evidence type="ECO:0000256" key="1">
    <source>
        <dbReference type="SAM" id="Coils"/>
    </source>
</evidence>
<dbReference type="InterPro" id="IPR033192">
    <property type="entry name" value="ODAD3"/>
</dbReference>
<feature type="coiled-coil region" evidence="1">
    <location>
        <begin position="82"/>
        <end position="204"/>
    </location>
</feature>
<organism evidence="2 3">
    <name type="scientific">Stentor coeruleus</name>
    <dbReference type="NCBI Taxonomy" id="5963"/>
    <lineage>
        <taxon>Eukaryota</taxon>
        <taxon>Sar</taxon>
        <taxon>Alveolata</taxon>
        <taxon>Ciliophora</taxon>
        <taxon>Postciliodesmatophora</taxon>
        <taxon>Heterotrichea</taxon>
        <taxon>Heterotrichida</taxon>
        <taxon>Stentoridae</taxon>
        <taxon>Stentor</taxon>
    </lineage>
</organism>
<sequence length="434" mass="51160">MSKSPISTRKKVFLTQDESVGLEPMKSKHNLELTNPTQELSNLKKKYDTVKQENIKKTLYLDWLRGKVYDLKSTAVAITSDMKTFQVKSEDYEQEIEKAKQLLNQELELKRVYEHMLSRNKSEGTQLDIKVNKFSENLKSAKLRMDIENEKARKTKDHKFNVKGMMKELRETLEEDTKKHIAHISSLENNIVNRREMIRRYDERTKRQAEIVELAARQDRESHEKSIREEIILNKLLYDVLVLKEKNDKKAGLEIENAFQDIKTKTGFTNPREILGKFMSREDTHNRLIDSVEKAETTLDQMKTQYYEFRDQLKNLLLVTDEGNQSVDATENHDKVTEAYKQLEKIHEQQRKSSTIFRDVVKWSKKISEKLEIKPSDTIESNVQTISKRISELIERCKLNKDEFDENILAYDKKKTRDLVREIYAEVAPRKPSI</sequence>
<dbReference type="GO" id="GO:0036064">
    <property type="term" value="C:ciliary basal body"/>
    <property type="evidence" value="ECO:0007669"/>
    <property type="project" value="TreeGrafter"/>
</dbReference>
<dbReference type="GO" id="GO:0036158">
    <property type="term" value="P:outer dynein arm assembly"/>
    <property type="evidence" value="ECO:0007669"/>
    <property type="project" value="InterPro"/>
</dbReference>
<dbReference type="AlphaFoldDB" id="A0A1R2BUQ9"/>
<feature type="coiled-coil region" evidence="1">
    <location>
        <begin position="285"/>
        <end position="312"/>
    </location>
</feature>
<reference evidence="2 3" key="1">
    <citation type="submission" date="2016-11" db="EMBL/GenBank/DDBJ databases">
        <title>The macronuclear genome of Stentor coeruleus: a giant cell with tiny introns.</title>
        <authorList>
            <person name="Slabodnick M."/>
            <person name="Ruby J.G."/>
            <person name="Reiff S.B."/>
            <person name="Swart E.C."/>
            <person name="Gosai S."/>
            <person name="Prabakaran S."/>
            <person name="Witkowska E."/>
            <person name="Larue G.E."/>
            <person name="Fisher S."/>
            <person name="Freeman R.M."/>
            <person name="Gunawardena J."/>
            <person name="Chu W."/>
            <person name="Stover N.A."/>
            <person name="Gregory B.D."/>
            <person name="Nowacki M."/>
            <person name="Derisi J."/>
            <person name="Roy S.W."/>
            <person name="Marshall W.F."/>
            <person name="Sood P."/>
        </authorList>
    </citation>
    <scope>NUCLEOTIDE SEQUENCE [LARGE SCALE GENOMIC DNA]</scope>
    <source>
        <strain evidence="2">WM001</strain>
    </source>
</reference>
<dbReference type="GO" id="GO:0097542">
    <property type="term" value="C:ciliary tip"/>
    <property type="evidence" value="ECO:0007669"/>
    <property type="project" value="TreeGrafter"/>
</dbReference>
<evidence type="ECO:0000313" key="2">
    <source>
        <dbReference type="EMBL" id="OMJ80500.1"/>
    </source>
</evidence>
<dbReference type="EMBL" id="MPUH01000421">
    <property type="protein sequence ID" value="OMJ80500.1"/>
    <property type="molecule type" value="Genomic_DNA"/>
</dbReference>
<gene>
    <name evidence="2" type="ORF">SteCoe_19250</name>
</gene>
<dbReference type="GO" id="GO:0003341">
    <property type="term" value="P:cilium movement"/>
    <property type="evidence" value="ECO:0007669"/>
    <property type="project" value="InterPro"/>
</dbReference>
<comment type="caution">
    <text evidence="2">The sequence shown here is derived from an EMBL/GenBank/DDBJ whole genome shotgun (WGS) entry which is preliminary data.</text>
</comment>
<proteinExistence type="predicted"/>
<keyword evidence="3" id="KW-1185">Reference proteome</keyword>
<name>A0A1R2BUQ9_9CILI</name>
<protein>
    <submittedName>
        <fullName evidence="2">Uncharacterized protein</fullName>
    </submittedName>
</protein>
<dbReference type="GO" id="GO:0035253">
    <property type="term" value="C:ciliary rootlet"/>
    <property type="evidence" value="ECO:0007669"/>
    <property type="project" value="TreeGrafter"/>
</dbReference>
<dbReference type="PANTHER" id="PTHR46518">
    <property type="entry name" value="COILED-COIL DOMAIN-CONTAINING PROTEIN 151"/>
    <property type="match status" value="1"/>
</dbReference>
<dbReference type="PANTHER" id="PTHR46518:SF1">
    <property type="entry name" value="OUTER DYNEIN ARM-DOCKING COMPLEX SUBUNIT 3"/>
    <property type="match status" value="1"/>
</dbReference>
<keyword evidence="1" id="KW-0175">Coiled coil</keyword>
<accession>A0A1R2BUQ9</accession>
<evidence type="ECO:0000313" key="3">
    <source>
        <dbReference type="Proteomes" id="UP000187209"/>
    </source>
</evidence>